<dbReference type="Gene3D" id="1.10.510.10">
    <property type="entry name" value="Transferase(Phosphotransferase) domain 1"/>
    <property type="match status" value="1"/>
</dbReference>
<keyword evidence="5" id="KW-0132">Cell division</keyword>
<dbReference type="InterPro" id="IPR011009">
    <property type="entry name" value="Kinase-like_dom_sf"/>
</dbReference>
<feature type="domain" description="Protein kinase" evidence="19">
    <location>
        <begin position="65"/>
        <end position="331"/>
    </location>
</feature>
<dbReference type="GO" id="GO:0008353">
    <property type="term" value="F:RNA polymerase II CTD heptapeptide repeat kinase activity"/>
    <property type="evidence" value="ECO:0007669"/>
    <property type="project" value="UniProtKB-EC"/>
</dbReference>
<comment type="catalytic activity">
    <reaction evidence="15">
        <text>[DNA-directed RNA polymerase] + ATP = phospho-[DNA-directed RNA polymerase] + ADP + H(+)</text>
        <dbReference type="Rhea" id="RHEA:10216"/>
        <dbReference type="Rhea" id="RHEA-COMP:11321"/>
        <dbReference type="Rhea" id="RHEA-COMP:11322"/>
        <dbReference type="ChEBI" id="CHEBI:15378"/>
        <dbReference type="ChEBI" id="CHEBI:30616"/>
        <dbReference type="ChEBI" id="CHEBI:43176"/>
        <dbReference type="ChEBI" id="CHEBI:68546"/>
        <dbReference type="ChEBI" id="CHEBI:456216"/>
        <dbReference type="EC" id="2.7.11.23"/>
    </reaction>
</comment>
<reference evidence="20" key="1">
    <citation type="submission" date="2018-04" db="EMBL/GenBank/DDBJ databases">
        <title>Transcriptome assembly of Sipha flava.</title>
        <authorList>
            <person name="Scully E.D."/>
            <person name="Geib S.M."/>
            <person name="Palmer N.A."/>
            <person name="Koch K."/>
            <person name="Bradshaw J."/>
            <person name="Heng-Moss T."/>
            <person name="Sarath G."/>
        </authorList>
    </citation>
    <scope>NUCLEOTIDE SEQUENCE</scope>
</reference>
<evidence type="ECO:0000256" key="16">
    <source>
        <dbReference type="PROSITE-ProRule" id="PRU10141"/>
    </source>
</evidence>
<dbReference type="EMBL" id="GGMS01008662">
    <property type="protein sequence ID" value="MBY77865.1"/>
    <property type="molecule type" value="Transcribed_RNA"/>
</dbReference>
<feature type="binding site" evidence="16">
    <location>
        <position position="95"/>
    </location>
    <ligand>
        <name>ATP</name>
        <dbReference type="ChEBI" id="CHEBI:30616"/>
    </ligand>
</feature>
<dbReference type="InterPro" id="IPR050108">
    <property type="entry name" value="CDK"/>
</dbReference>
<evidence type="ECO:0000259" key="19">
    <source>
        <dbReference type="PROSITE" id="PS50011"/>
    </source>
</evidence>
<evidence type="ECO:0000256" key="3">
    <source>
        <dbReference type="ARBA" id="ARBA00022527"/>
    </source>
</evidence>
<dbReference type="OrthoDB" id="1732493at2759"/>
<dbReference type="PANTHER" id="PTHR24056">
    <property type="entry name" value="CELL DIVISION PROTEIN KINASE"/>
    <property type="match status" value="1"/>
</dbReference>
<evidence type="ECO:0000256" key="5">
    <source>
        <dbReference type="ARBA" id="ARBA00022618"/>
    </source>
</evidence>
<evidence type="ECO:0000256" key="4">
    <source>
        <dbReference type="ARBA" id="ARBA00022553"/>
    </source>
</evidence>
<keyword evidence="6" id="KW-0808">Transferase</keyword>
<protein>
    <submittedName>
        <fullName evidence="20">Cyclin-dependent kinase 1</fullName>
    </submittedName>
</protein>
<dbReference type="Pfam" id="PF00069">
    <property type="entry name" value="Pkinase"/>
    <property type="match status" value="1"/>
</dbReference>
<keyword evidence="4" id="KW-0597">Phosphoprotein</keyword>
<evidence type="ECO:0000256" key="9">
    <source>
        <dbReference type="ARBA" id="ARBA00022777"/>
    </source>
</evidence>
<dbReference type="SUPFAM" id="SSF56112">
    <property type="entry name" value="Protein kinase-like (PK-like)"/>
    <property type="match status" value="1"/>
</dbReference>
<dbReference type="InterPro" id="IPR000719">
    <property type="entry name" value="Prot_kinase_dom"/>
</dbReference>
<keyword evidence="9 20" id="KW-0418">Kinase</keyword>
<proteinExistence type="inferred from homology"/>
<name>A0A2S2QJD7_9HEMI</name>
<keyword evidence="18" id="KW-0812">Transmembrane</keyword>
<keyword evidence="10 16" id="KW-0067">ATP-binding</keyword>
<evidence type="ECO:0000256" key="11">
    <source>
        <dbReference type="ARBA" id="ARBA00023242"/>
    </source>
</evidence>
<dbReference type="Gene3D" id="3.30.200.20">
    <property type="entry name" value="Phosphorylase Kinase, domain 1"/>
    <property type="match status" value="1"/>
</dbReference>
<sequence length="331" mass="38493">MLHCYSPEEILVSDPRCVVCLCVFSFFFFSNFYCSLRIIYIVYLILLFFSVTGSQSIVRIKMDAYDKLEKIGEGTYGVVYKCIERSSKEIVAVKKIRMEMEDEGIPATAIREISILKELNHPNIVNLREILMDDSRLYLVFEFVPMDLKKFIDSRPRKHLDEITTKSFTYQLLVAIYFCHVRRILHRDLKPQNILIDTKHNILKVADFGLGRTFGLPIRVYTHEVVTLWYRAPEVLLNTQRYGCPIDVWSIGCIFAEMAQGKPLFQGDSEIDQLFRIFRILTTPNEDTWPGVSELKDYKPTFPKWSEPILKESVKNLNSDGLDLMQVISSN</sequence>
<dbReference type="SMART" id="SM00220">
    <property type="entry name" value="S_TKc"/>
    <property type="match status" value="1"/>
</dbReference>
<dbReference type="GO" id="GO:0000086">
    <property type="term" value="P:G2/M transition of mitotic cell cycle"/>
    <property type="evidence" value="ECO:0007669"/>
    <property type="project" value="TreeGrafter"/>
</dbReference>
<dbReference type="PANTHER" id="PTHR24056:SF334">
    <property type="entry name" value="CYCLIN-DEPENDENT KINASE 1"/>
    <property type="match status" value="1"/>
</dbReference>
<dbReference type="GO" id="GO:0005634">
    <property type="term" value="C:nucleus"/>
    <property type="evidence" value="ECO:0007669"/>
    <property type="project" value="UniProtKB-SubCell"/>
</dbReference>
<evidence type="ECO:0000256" key="17">
    <source>
        <dbReference type="RuleBase" id="RU000304"/>
    </source>
</evidence>
<organism evidence="20">
    <name type="scientific">Sipha flava</name>
    <name type="common">yellow sugarcane aphid</name>
    <dbReference type="NCBI Taxonomy" id="143950"/>
    <lineage>
        <taxon>Eukaryota</taxon>
        <taxon>Metazoa</taxon>
        <taxon>Ecdysozoa</taxon>
        <taxon>Arthropoda</taxon>
        <taxon>Hexapoda</taxon>
        <taxon>Insecta</taxon>
        <taxon>Pterygota</taxon>
        <taxon>Neoptera</taxon>
        <taxon>Paraneoptera</taxon>
        <taxon>Hemiptera</taxon>
        <taxon>Sternorrhyncha</taxon>
        <taxon>Aphidomorpha</taxon>
        <taxon>Aphidoidea</taxon>
        <taxon>Aphididae</taxon>
        <taxon>Sipha</taxon>
    </lineage>
</organism>
<dbReference type="PROSITE" id="PS00107">
    <property type="entry name" value="PROTEIN_KINASE_ATP"/>
    <property type="match status" value="1"/>
</dbReference>
<evidence type="ECO:0000256" key="10">
    <source>
        <dbReference type="ARBA" id="ARBA00022840"/>
    </source>
</evidence>
<comment type="catalytic activity">
    <reaction evidence="13">
        <text>L-threonyl-[protein] + ATP = O-phospho-L-threonyl-[protein] + ADP + H(+)</text>
        <dbReference type="Rhea" id="RHEA:46608"/>
        <dbReference type="Rhea" id="RHEA-COMP:11060"/>
        <dbReference type="Rhea" id="RHEA-COMP:11605"/>
        <dbReference type="ChEBI" id="CHEBI:15378"/>
        <dbReference type="ChEBI" id="CHEBI:30013"/>
        <dbReference type="ChEBI" id="CHEBI:30616"/>
        <dbReference type="ChEBI" id="CHEBI:61977"/>
        <dbReference type="ChEBI" id="CHEBI:456216"/>
        <dbReference type="EC" id="2.7.11.22"/>
    </reaction>
</comment>
<evidence type="ECO:0000256" key="14">
    <source>
        <dbReference type="ARBA" id="ARBA00048367"/>
    </source>
</evidence>
<keyword evidence="8" id="KW-0498">Mitosis</keyword>
<evidence type="ECO:0000313" key="20">
    <source>
        <dbReference type="EMBL" id="MBY77865.1"/>
    </source>
</evidence>
<evidence type="ECO:0000256" key="8">
    <source>
        <dbReference type="ARBA" id="ARBA00022776"/>
    </source>
</evidence>
<dbReference type="GO" id="GO:0005524">
    <property type="term" value="F:ATP binding"/>
    <property type="evidence" value="ECO:0007669"/>
    <property type="project" value="UniProtKB-UniRule"/>
</dbReference>
<dbReference type="GO" id="GO:0007095">
    <property type="term" value="P:mitotic G2 DNA damage checkpoint signaling"/>
    <property type="evidence" value="ECO:0007669"/>
    <property type="project" value="TreeGrafter"/>
</dbReference>
<comment type="catalytic activity">
    <reaction evidence="14">
        <text>L-seryl-[protein] + ATP = O-phospho-L-seryl-[protein] + ADP + H(+)</text>
        <dbReference type="Rhea" id="RHEA:17989"/>
        <dbReference type="Rhea" id="RHEA-COMP:9863"/>
        <dbReference type="Rhea" id="RHEA-COMP:11604"/>
        <dbReference type="ChEBI" id="CHEBI:15378"/>
        <dbReference type="ChEBI" id="CHEBI:29999"/>
        <dbReference type="ChEBI" id="CHEBI:30616"/>
        <dbReference type="ChEBI" id="CHEBI:83421"/>
        <dbReference type="ChEBI" id="CHEBI:456216"/>
        <dbReference type="EC" id="2.7.11.22"/>
    </reaction>
</comment>
<keyword evidence="18" id="KW-0472">Membrane</keyword>
<comment type="similarity">
    <text evidence="2">Belongs to the protein kinase superfamily. CMGC Ser/Thr protein kinase family. CDC2/CDKX subfamily.</text>
</comment>
<dbReference type="GO" id="GO:0004693">
    <property type="term" value="F:cyclin-dependent protein serine/threonine kinase activity"/>
    <property type="evidence" value="ECO:0007669"/>
    <property type="project" value="UniProtKB-EC"/>
</dbReference>
<dbReference type="GO" id="GO:0051301">
    <property type="term" value="P:cell division"/>
    <property type="evidence" value="ECO:0007669"/>
    <property type="project" value="UniProtKB-KW"/>
</dbReference>
<dbReference type="InterPro" id="IPR008271">
    <property type="entry name" value="Ser/Thr_kinase_AS"/>
</dbReference>
<accession>A0A2S2QJD7</accession>
<dbReference type="PROSITE" id="PS50011">
    <property type="entry name" value="PROTEIN_KINASE_DOM"/>
    <property type="match status" value="1"/>
</dbReference>
<evidence type="ECO:0000256" key="12">
    <source>
        <dbReference type="ARBA" id="ARBA00023306"/>
    </source>
</evidence>
<evidence type="ECO:0000256" key="1">
    <source>
        <dbReference type="ARBA" id="ARBA00004123"/>
    </source>
</evidence>
<keyword evidence="11" id="KW-0539">Nucleus</keyword>
<evidence type="ECO:0000256" key="15">
    <source>
        <dbReference type="ARBA" id="ARBA00049280"/>
    </source>
</evidence>
<keyword evidence="7 16" id="KW-0547">Nucleotide-binding</keyword>
<dbReference type="FunFam" id="3.30.200.20:FF:000375">
    <property type="entry name" value="Cell division related protein kinase 2"/>
    <property type="match status" value="1"/>
</dbReference>
<comment type="subcellular location">
    <subcellularLocation>
        <location evidence="1">Nucleus</location>
    </subcellularLocation>
</comment>
<feature type="transmembrane region" description="Helical" evidence="18">
    <location>
        <begin position="12"/>
        <end position="32"/>
    </location>
</feature>
<dbReference type="InterPro" id="IPR017441">
    <property type="entry name" value="Protein_kinase_ATP_BS"/>
</dbReference>
<evidence type="ECO:0000256" key="6">
    <source>
        <dbReference type="ARBA" id="ARBA00022679"/>
    </source>
</evidence>
<dbReference type="PROSITE" id="PS00108">
    <property type="entry name" value="PROTEIN_KINASE_ST"/>
    <property type="match status" value="1"/>
</dbReference>
<gene>
    <name evidence="20" type="primary">cdc2</name>
    <name evidence="20" type="ORF">g.34597</name>
</gene>
<evidence type="ECO:0000256" key="18">
    <source>
        <dbReference type="SAM" id="Phobius"/>
    </source>
</evidence>
<evidence type="ECO:0000256" key="2">
    <source>
        <dbReference type="ARBA" id="ARBA00006485"/>
    </source>
</evidence>
<evidence type="ECO:0000256" key="13">
    <source>
        <dbReference type="ARBA" id="ARBA00047811"/>
    </source>
</evidence>
<keyword evidence="3 17" id="KW-0723">Serine/threonine-protein kinase</keyword>
<dbReference type="AlphaFoldDB" id="A0A2S2QJD7"/>
<evidence type="ECO:0000256" key="7">
    <source>
        <dbReference type="ARBA" id="ARBA00022741"/>
    </source>
</evidence>
<dbReference type="FunFam" id="1.10.510.10:FF:000611">
    <property type="entry name" value="CMGC family protein kinase"/>
    <property type="match status" value="1"/>
</dbReference>
<keyword evidence="12" id="KW-0131">Cell cycle</keyword>
<keyword evidence="18" id="KW-1133">Transmembrane helix</keyword>
<feature type="transmembrane region" description="Helical" evidence="18">
    <location>
        <begin position="38"/>
        <end position="58"/>
    </location>
</feature>